<organism evidence="1">
    <name type="scientific">Tanacetum cinerariifolium</name>
    <name type="common">Dalmatian daisy</name>
    <name type="synonym">Chrysanthemum cinerariifolium</name>
    <dbReference type="NCBI Taxonomy" id="118510"/>
    <lineage>
        <taxon>Eukaryota</taxon>
        <taxon>Viridiplantae</taxon>
        <taxon>Streptophyta</taxon>
        <taxon>Embryophyta</taxon>
        <taxon>Tracheophyta</taxon>
        <taxon>Spermatophyta</taxon>
        <taxon>Magnoliopsida</taxon>
        <taxon>eudicotyledons</taxon>
        <taxon>Gunneridae</taxon>
        <taxon>Pentapetalae</taxon>
        <taxon>asterids</taxon>
        <taxon>campanulids</taxon>
        <taxon>Asterales</taxon>
        <taxon>Asteraceae</taxon>
        <taxon>Asteroideae</taxon>
        <taxon>Anthemideae</taxon>
        <taxon>Anthemidinae</taxon>
        <taxon>Tanacetum</taxon>
    </lineage>
</organism>
<dbReference type="AlphaFoldDB" id="A0A699HNR4"/>
<sequence length="159" mass="18507">MSQTFSKKLPVQLEPVKKDGLHKLPSISLVKDSFNKMRSHLNNFDKFINADSKVTGQNEGTLGFEHIRGASEKDVIPFVKTLREYFQLFDKGLTKEINNLKEVFNQMETEVNKCSVKRKYIKIEKKELFIENDHLLKNIICQEVMYTAMHSYGDLVKYS</sequence>
<evidence type="ECO:0000313" key="1">
    <source>
        <dbReference type="EMBL" id="GEY54418.1"/>
    </source>
</evidence>
<comment type="caution">
    <text evidence="1">The sequence shown here is derived from an EMBL/GenBank/DDBJ whole genome shotgun (WGS) entry which is preliminary data.</text>
</comment>
<accession>A0A699HNR4</accession>
<gene>
    <name evidence="1" type="ORF">Tci_426392</name>
</gene>
<name>A0A699HNR4_TANCI</name>
<dbReference type="EMBL" id="BKCJ010187560">
    <property type="protein sequence ID" value="GEY54418.1"/>
    <property type="molecule type" value="Genomic_DNA"/>
</dbReference>
<proteinExistence type="predicted"/>
<reference evidence="1" key="1">
    <citation type="journal article" date="2019" name="Sci. Rep.">
        <title>Draft genome of Tanacetum cinerariifolium, the natural source of mosquito coil.</title>
        <authorList>
            <person name="Yamashiro T."/>
            <person name="Shiraishi A."/>
            <person name="Satake H."/>
            <person name="Nakayama K."/>
        </authorList>
    </citation>
    <scope>NUCLEOTIDE SEQUENCE</scope>
</reference>
<protein>
    <submittedName>
        <fullName evidence="1">Uncharacterized protein</fullName>
    </submittedName>
</protein>